<dbReference type="RefSeq" id="WP_085030726.1">
    <property type="nucleotide sequence ID" value="NZ_CP020772.1"/>
</dbReference>
<evidence type="ECO:0000313" key="1">
    <source>
        <dbReference type="EMBL" id="ARI78267.1"/>
    </source>
</evidence>
<keyword evidence="1" id="KW-0648">Protein biosynthesis</keyword>
<dbReference type="GO" id="GO:0003743">
    <property type="term" value="F:translation initiation factor activity"/>
    <property type="evidence" value="ECO:0007669"/>
    <property type="project" value="UniProtKB-KW"/>
</dbReference>
<sequence length="70" mass="7685">MNRPTNLTKSPKCGGTELGVGKHSGYGVMIPKNKMWSFGSEIEYILCTDCGFIIEGYVKHPEKFKGTSNA</sequence>
<dbReference type="Proteomes" id="UP000192527">
    <property type="component" value="Chromosome"/>
</dbReference>
<dbReference type="AlphaFoldDB" id="A0A1W5ZYG0"/>
<evidence type="ECO:0000313" key="2">
    <source>
        <dbReference type="Proteomes" id="UP000192527"/>
    </source>
</evidence>
<proteinExistence type="predicted"/>
<gene>
    <name evidence="1" type="ORF">HM131_16120</name>
</gene>
<keyword evidence="1" id="KW-0396">Initiation factor</keyword>
<dbReference type="KEGG" id="hmn:HM131_16120"/>
<protein>
    <submittedName>
        <fullName evidence="1">Transcription initiation factor TFIIIB</fullName>
    </submittedName>
</protein>
<organism evidence="1 2">
    <name type="scientific">Halobacillus mangrovi</name>
    <dbReference type="NCBI Taxonomy" id="402384"/>
    <lineage>
        <taxon>Bacteria</taxon>
        <taxon>Bacillati</taxon>
        <taxon>Bacillota</taxon>
        <taxon>Bacilli</taxon>
        <taxon>Bacillales</taxon>
        <taxon>Bacillaceae</taxon>
        <taxon>Halobacillus</taxon>
    </lineage>
</organism>
<reference evidence="1 2" key="1">
    <citation type="submission" date="2017-04" db="EMBL/GenBank/DDBJ databases">
        <title>The whole genome sequencing and assembly of Halobacillus mangrovi strain.</title>
        <authorList>
            <person name="Lee S.-J."/>
            <person name="Park M.-K."/>
            <person name="Kim J.-Y."/>
            <person name="Lee Y.-J."/>
            <person name="Yi H."/>
            <person name="Bahn Y.-S."/>
            <person name="Kim J.F."/>
            <person name="Lee D.-W."/>
        </authorList>
    </citation>
    <scope>NUCLEOTIDE SEQUENCE [LARGE SCALE GENOMIC DNA]</scope>
    <source>
        <strain evidence="1 2">KTB 131</strain>
    </source>
</reference>
<dbReference type="OrthoDB" id="1822642at2"/>
<dbReference type="EMBL" id="CP020772">
    <property type="protein sequence ID" value="ARI78267.1"/>
    <property type="molecule type" value="Genomic_DNA"/>
</dbReference>
<keyword evidence="2" id="KW-1185">Reference proteome</keyword>
<accession>A0A1W5ZYG0</accession>
<name>A0A1W5ZYG0_9BACI</name>